<dbReference type="Proteomes" id="UP001341297">
    <property type="component" value="Unassembled WGS sequence"/>
</dbReference>
<protein>
    <submittedName>
        <fullName evidence="1">Uncharacterized protein</fullName>
    </submittedName>
</protein>
<dbReference type="OrthoDB" id="8379630at2"/>
<dbReference type="EMBL" id="LECW02000082">
    <property type="protein sequence ID" value="KRT87109.1"/>
    <property type="molecule type" value="Genomic_DNA"/>
</dbReference>
<sequence>MFIKDKNASEGFIHVCENKTEKFMRSQKIEILKHDISVHIMVRDEKGRADLQHIKFCPFCGCNLDEDEEK</sequence>
<keyword evidence="4" id="KW-1185">Reference proteome</keyword>
<evidence type="ECO:0000313" key="1">
    <source>
        <dbReference type="EMBL" id="KRT87109.1"/>
    </source>
</evidence>
<evidence type="ECO:0000313" key="3">
    <source>
        <dbReference type="Proteomes" id="UP000036168"/>
    </source>
</evidence>
<evidence type="ECO:0000313" key="2">
    <source>
        <dbReference type="EMBL" id="MEC0487158.1"/>
    </source>
</evidence>
<dbReference type="RefSeq" id="WP_048354552.1">
    <property type="nucleotide sequence ID" value="NZ_JARRTL010000027.1"/>
</dbReference>
<reference evidence="1" key="2">
    <citation type="submission" date="2015-10" db="EMBL/GenBank/DDBJ databases">
        <authorList>
            <person name="Gilbert D.G."/>
        </authorList>
    </citation>
    <scope>NUCLEOTIDE SEQUENCE</scope>
    <source>
        <strain evidence="1">GO-13</strain>
    </source>
</reference>
<dbReference type="Proteomes" id="UP000036168">
    <property type="component" value="Unassembled WGS sequence"/>
</dbReference>
<name>A0A0T6BI50_9BACI</name>
<dbReference type="EMBL" id="JARRTL010000027">
    <property type="protein sequence ID" value="MEC0487158.1"/>
    <property type="molecule type" value="Genomic_DNA"/>
</dbReference>
<proteinExistence type="predicted"/>
<accession>A0A0T6BI50</accession>
<reference evidence="2 4" key="3">
    <citation type="submission" date="2023-03" db="EMBL/GenBank/DDBJ databases">
        <title>Agriculturally important microbes genome sequencing.</title>
        <authorList>
            <person name="Dunlap C."/>
        </authorList>
    </citation>
    <scope>NUCLEOTIDE SEQUENCE [LARGE SCALE GENOMIC DNA]</scope>
    <source>
        <strain evidence="2 4">CBP-3203</strain>
    </source>
</reference>
<comment type="caution">
    <text evidence="1">The sequence shown here is derived from an EMBL/GenBank/DDBJ whole genome shotgun (WGS) entry which is preliminary data.</text>
</comment>
<reference evidence="1 3" key="1">
    <citation type="journal article" date="2015" name="Int. J. Syst. Evol. Microbiol.">
        <title>Bacillus glycinifermentans sp. nov., isolated from fermented soybean paste.</title>
        <authorList>
            <person name="Kim S.J."/>
            <person name="Dunlap C.A."/>
            <person name="Kwon S.W."/>
            <person name="Rooney A.P."/>
        </authorList>
    </citation>
    <scope>NUCLEOTIDE SEQUENCE [LARGE SCALE GENOMIC DNA]</scope>
    <source>
        <strain evidence="1 3">GO-13</strain>
    </source>
</reference>
<evidence type="ECO:0000313" key="4">
    <source>
        <dbReference type="Proteomes" id="UP001341297"/>
    </source>
</evidence>
<organism evidence="1 3">
    <name type="scientific">Bacillus glycinifermentans</name>
    <dbReference type="NCBI Taxonomy" id="1664069"/>
    <lineage>
        <taxon>Bacteria</taxon>
        <taxon>Bacillati</taxon>
        <taxon>Bacillota</taxon>
        <taxon>Bacilli</taxon>
        <taxon>Bacillales</taxon>
        <taxon>Bacillaceae</taxon>
        <taxon>Bacillus</taxon>
    </lineage>
</organism>
<dbReference type="AlphaFoldDB" id="A0A0T6BI50"/>
<gene>
    <name evidence="1" type="ORF">AB447_209075</name>
    <name evidence="2" type="ORF">P8828_20605</name>
</gene>